<sequence>MCAFDILWGQLFALRAYLILVLGDIPAVSMFMPMKGHNGISPSRMCKIIGLRVPGSSAATHCVPLDLSCHPDVENDLTAVEAAKTTAEVERWAKEYGVKGVPLFSFIKSLSFPHYFPFDFMHLIWENRIKNLILLWTGDFKGLDQGTDDYCTPSASGTIPSAYGSRVPRIGPMFLRRCGHSGPGPVLLRRRFRNRKYYTHFIELV</sequence>
<keyword evidence="3" id="KW-1185">Reference proteome</keyword>
<name>A0AAD7MLL9_9AGAR</name>
<accession>A0AAD7MLL9</accession>
<keyword evidence="1" id="KW-1133">Transmembrane helix</keyword>
<comment type="caution">
    <text evidence="2">The sequence shown here is derived from an EMBL/GenBank/DDBJ whole genome shotgun (WGS) entry which is preliminary data.</text>
</comment>
<proteinExistence type="predicted"/>
<gene>
    <name evidence="2" type="ORF">DFH07DRAFT_871996</name>
</gene>
<evidence type="ECO:0000256" key="1">
    <source>
        <dbReference type="SAM" id="Phobius"/>
    </source>
</evidence>
<reference evidence="2" key="1">
    <citation type="submission" date="2023-03" db="EMBL/GenBank/DDBJ databases">
        <title>Massive genome expansion in bonnet fungi (Mycena s.s.) driven by repeated elements and novel gene families across ecological guilds.</title>
        <authorList>
            <consortium name="Lawrence Berkeley National Laboratory"/>
            <person name="Harder C.B."/>
            <person name="Miyauchi S."/>
            <person name="Viragh M."/>
            <person name="Kuo A."/>
            <person name="Thoen E."/>
            <person name="Andreopoulos B."/>
            <person name="Lu D."/>
            <person name="Skrede I."/>
            <person name="Drula E."/>
            <person name="Henrissat B."/>
            <person name="Morin E."/>
            <person name="Kohler A."/>
            <person name="Barry K."/>
            <person name="LaButti K."/>
            <person name="Morin E."/>
            <person name="Salamov A."/>
            <person name="Lipzen A."/>
            <person name="Mereny Z."/>
            <person name="Hegedus B."/>
            <person name="Baldrian P."/>
            <person name="Stursova M."/>
            <person name="Weitz H."/>
            <person name="Taylor A."/>
            <person name="Grigoriev I.V."/>
            <person name="Nagy L.G."/>
            <person name="Martin F."/>
            <person name="Kauserud H."/>
        </authorList>
    </citation>
    <scope>NUCLEOTIDE SEQUENCE</scope>
    <source>
        <strain evidence="2">CBHHK188m</strain>
    </source>
</reference>
<dbReference type="Proteomes" id="UP001215280">
    <property type="component" value="Unassembled WGS sequence"/>
</dbReference>
<dbReference type="EMBL" id="JARJLG010000250">
    <property type="protein sequence ID" value="KAJ7723195.1"/>
    <property type="molecule type" value="Genomic_DNA"/>
</dbReference>
<keyword evidence="1" id="KW-0812">Transmembrane</keyword>
<organism evidence="2 3">
    <name type="scientific">Mycena maculata</name>
    <dbReference type="NCBI Taxonomy" id="230809"/>
    <lineage>
        <taxon>Eukaryota</taxon>
        <taxon>Fungi</taxon>
        <taxon>Dikarya</taxon>
        <taxon>Basidiomycota</taxon>
        <taxon>Agaricomycotina</taxon>
        <taxon>Agaricomycetes</taxon>
        <taxon>Agaricomycetidae</taxon>
        <taxon>Agaricales</taxon>
        <taxon>Marasmiineae</taxon>
        <taxon>Mycenaceae</taxon>
        <taxon>Mycena</taxon>
    </lineage>
</organism>
<evidence type="ECO:0000313" key="3">
    <source>
        <dbReference type="Proteomes" id="UP001215280"/>
    </source>
</evidence>
<dbReference type="AlphaFoldDB" id="A0AAD7MLL9"/>
<protein>
    <submittedName>
        <fullName evidence="2">Uncharacterized protein</fullName>
    </submittedName>
</protein>
<feature type="transmembrane region" description="Helical" evidence="1">
    <location>
        <begin position="6"/>
        <end position="25"/>
    </location>
</feature>
<evidence type="ECO:0000313" key="2">
    <source>
        <dbReference type="EMBL" id="KAJ7723195.1"/>
    </source>
</evidence>
<keyword evidence="1" id="KW-0472">Membrane</keyword>